<dbReference type="SMART" id="SM00490">
    <property type="entry name" value="HELICc"/>
    <property type="match status" value="1"/>
</dbReference>
<feature type="region of interest" description="Disordered" evidence="14">
    <location>
        <begin position="317"/>
        <end position="411"/>
    </location>
</feature>
<dbReference type="OrthoDB" id="448448at2759"/>
<evidence type="ECO:0000259" key="16">
    <source>
        <dbReference type="PROSITE" id="PS51192"/>
    </source>
</evidence>
<dbReference type="InterPro" id="IPR013083">
    <property type="entry name" value="Znf_RING/FYVE/PHD"/>
</dbReference>
<dbReference type="InterPro" id="IPR050628">
    <property type="entry name" value="SNF2_RAD54_helicase_TF"/>
</dbReference>
<evidence type="ECO:0000313" key="19">
    <source>
        <dbReference type="Proteomes" id="UP000620104"/>
    </source>
</evidence>
<dbReference type="Pfam" id="PF00097">
    <property type="entry name" value="zf-C3HC4"/>
    <property type="match status" value="1"/>
</dbReference>
<evidence type="ECO:0000256" key="10">
    <source>
        <dbReference type="ARBA" id="ARBA00022840"/>
    </source>
</evidence>
<dbReference type="Gene3D" id="3.40.50.10810">
    <property type="entry name" value="Tandem AAA-ATPase domain"/>
    <property type="match status" value="1"/>
</dbReference>
<evidence type="ECO:0000256" key="5">
    <source>
        <dbReference type="ARBA" id="ARBA00022763"/>
    </source>
</evidence>
<feature type="compositionally biased region" description="Basic and acidic residues" evidence="14">
    <location>
        <begin position="346"/>
        <end position="361"/>
    </location>
</feature>
<evidence type="ECO:0000256" key="7">
    <source>
        <dbReference type="ARBA" id="ARBA00022801"/>
    </source>
</evidence>
<keyword evidence="6 13" id="KW-0863">Zinc-finger</keyword>
<dbReference type="InterPro" id="IPR018957">
    <property type="entry name" value="Znf_C3HC4_RING-type"/>
</dbReference>
<name>A0A8H3TVE1_9TREE</name>
<dbReference type="PROSITE" id="PS50089">
    <property type="entry name" value="ZF_RING_2"/>
    <property type="match status" value="1"/>
</dbReference>
<dbReference type="PROSITE" id="PS51192">
    <property type="entry name" value="HELICASE_ATP_BIND_1"/>
    <property type="match status" value="1"/>
</dbReference>
<comment type="subcellular location">
    <subcellularLocation>
        <location evidence="1">Nucleus</location>
    </subcellularLocation>
</comment>
<feature type="domain" description="RING-type" evidence="15">
    <location>
        <begin position="926"/>
        <end position="969"/>
    </location>
</feature>
<keyword evidence="5" id="KW-0227">DNA damage</keyword>
<dbReference type="EMBL" id="BLZA01000023">
    <property type="protein sequence ID" value="GHJ87950.1"/>
    <property type="molecule type" value="Genomic_DNA"/>
</dbReference>
<evidence type="ECO:0000259" key="15">
    <source>
        <dbReference type="PROSITE" id="PS50089"/>
    </source>
</evidence>
<dbReference type="InterPro" id="IPR001650">
    <property type="entry name" value="Helicase_C-like"/>
</dbReference>
<dbReference type="SMART" id="SM00487">
    <property type="entry name" value="DEXDc"/>
    <property type="match status" value="1"/>
</dbReference>
<proteinExistence type="inferred from homology"/>
<organism evidence="18 19">
    <name type="scientific">Naganishia liquefaciens</name>
    <dbReference type="NCBI Taxonomy" id="104408"/>
    <lineage>
        <taxon>Eukaryota</taxon>
        <taxon>Fungi</taxon>
        <taxon>Dikarya</taxon>
        <taxon>Basidiomycota</taxon>
        <taxon>Agaricomycotina</taxon>
        <taxon>Tremellomycetes</taxon>
        <taxon>Filobasidiales</taxon>
        <taxon>Filobasidiaceae</taxon>
        <taxon>Naganishia</taxon>
    </lineage>
</organism>
<evidence type="ECO:0000256" key="9">
    <source>
        <dbReference type="ARBA" id="ARBA00022833"/>
    </source>
</evidence>
<dbReference type="CDD" id="cd18008">
    <property type="entry name" value="DEXDc_SHPRH-like"/>
    <property type="match status" value="1"/>
</dbReference>
<gene>
    <name evidence="18" type="ORF">NliqN6_4352</name>
</gene>
<dbReference type="PANTHER" id="PTHR45626">
    <property type="entry name" value="TRANSCRIPTION TERMINATION FACTOR 2-RELATED"/>
    <property type="match status" value="1"/>
</dbReference>
<feature type="compositionally biased region" description="Polar residues" evidence="14">
    <location>
        <begin position="174"/>
        <end position="189"/>
    </location>
</feature>
<dbReference type="Pfam" id="PF00271">
    <property type="entry name" value="Helicase_C"/>
    <property type="match status" value="1"/>
</dbReference>
<dbReference type="Pfam" id="PF00176">
    <property type="entry name" value="SNF2-rel_dom"/>
    <property type="match status" value="1"/>
</dbReference>
<evidence type="ECO:0000256" key="13">
    <source>
        <dbReference type="PROSITE-ProRule" id="PRU00175"/>
    </source>
</evidence>
<feature type="region of interest" description="Disordered" evidence="14">
    <location>
        <begin position="1"/>
        <end position="59"/>
    </location>
</feature>
<dbReference type="GO" id="GO:0005634">
    <property type="term" value="C:nucleus"/>
    <property type="evidence" value="ECO:0007669"/>
    <property type="project" value="UniProtKB-SubCell"/>
</dbReference>
<evidence type="ECO:0000256" key="3">
    <source>
        <dbReference type="ARBA" id="ARBA00022723"/>
    </source>
</evidence>
<dbReference type="InterPro" id="IPR027417">
    <property type="entry name" value="P-loop_NTPase"/>
</dbReference>
<keyword evidence="19" id="KW-1185">Reference proteome</keyword>
<feature type="region of interest" description="Disordered" evidence="14">
    <location>
        <begin position="164"/>
        <end position="189"/>
    </location>
</feature>
<dbReference type="GO" id="GO:0008270">
    <property type="term" value="F:zinc ion binding"/>
    <property type="evidence" value="ECO:0007669"/>
    <property type="project" value="UniProtKB-KW"/>
</dbReference>
<keyword evidence="12" id="KW-0539">Nucleus</keyword>
<dbReference type="Gene3D" id="3.40.50.300">
    <property type="entry name" value="P-loop containing nucleotide triphosphate hydrolases"/>
    <property type="match status" value="2"/>
</dbReference>
<evidence type="ECO:0000256" key="11">
    <source>
        <dbReference type="ARBA" id="ARBA00023204"/>
    </source>
</evidence>
<feature type="compositionally biased region" description="Polar residues" evidence="14">
    <location>
        <begin position="44"/>
        <end position="53"/>
    </location>
</feature>
<dbReference type="GO" id="GO:0005524">
    <property type="term" value="F:ATP binding"/>
    <property type="evidence" value="ECO:0007669"/>
    <property type="project" value="UniProtKB-KW"/>
</dbReference>
<evidence type="ECO:0000259" key="17">
    <source>
        <dbReference type="PROSITE" id="PS51194"/>
    </source>
</evidence>
<feature type="compositionally biased region" description="Acidic residues" evidence="14">
    <location>
        <begin position="398"/>
        <end position="411"/>
    </location>
</feature>
<dbReference type="InterPro" id="IPR001841">
    <property type="entry name" value="Znf_RING"/>
</dbReference>
<keyword evidence="8" id="KW-0347">Helicase</keyword>
<keyword evidence="11" id="KW-0234">DNA repair</keyword>
<evidence type="ECO:0000256" key="4">
    <source>
        <dbReference type="ARBA" id="ARBA00022741"/>
    </source>
</evidence>
<dbReference type="SUPFAM" id="SSF52540">
    <property type="entry name" value="P-loop containing nucleoside triphosphate hydrolases"/>
    <property type="match status" value="2"/>
</dbReference>
<evidence type="ECO:0000256" key="1">
    <source>
        <dbReference type="ARBA" id="ARBA00004123"/>
    </source>
</evidence>
<evidence type="ECO:0000256" key="2">
    <source>
        <dbReference type="ARBA" id="ARBA00007025"/>
    </source>
</evidence>
<comment type="caution">
    <text evidence="18">The sequence shown here is derived from an EMBL/GenBank/DDBJ whole genome shotgun (WGS) entry which is preliminary data.</text>
</comment>
<keyword evidence="4" id="KW-0547">Nucleotide-binding</keyword>
<feature type="domain" description="Helicase ATP-binding" evidence="16">
    <location>
        <begin position="517"/>
        <end position="743"/>
    </location>
</feature>
<dbReference type="GO" id="GO:0016818">
    <property type="term" value="F:hydrolase activity, acting on acid anhydrides, in phosphorus-containing anhydrides"/>
    <property type="evidence" value="ECO:0007669"/>
    <property type="project" value="InterPro"/>
</dbReference>
<accession>A0A8H3TVE1</accession>
<dbReference type="InterPro" id="IPR000330">
    <property type="entry name" value="SNF2_N"/>
</dbReference>
<feature type="region of interest" description="Disordered" evidence="14">
    <location>
        <begin position="551"/>
        <end position="578"/>
    </location>
</feature>
<dbReference type="InterPro" id="IPR049730">
    <property type="entry name" value="SNF2/RAD54-like_C"/>
</dbReference>
<dbReference type="GO" id="GO:0003676">
    <property type="term" value="F:nucleic acid binding"/>
    <property type="evidence" value="ECO:0007669"/>
    <property type="project" value="InterPro"/>
</dbReference>
<dbReference type="GO" id="GO:0004386">
    <property type="term" value="F:helicase activity"/>
    <property type="evidence" value="ECO:0007669"/>
    <property type="project" value="UniProtKB-KW"/>
</dbReference>
<reference evidence="18" key="1">
    <citation type="submission" date="2020-07" db="EMBL/GenBank/DDBJ databases">
        <title>Draft Genome Sequence of a Deep-Sea Yeast, Naganishia (Cryptococcus) liquefaciens strain N6.</title>
        <authorList>
            <person name="Han Y.W."/>
            <person name="Kajitani R."/>
            <person name="Morimoto H."/>
            <person name="Parhat M."/>
            <person name="Tsubouchi H."/>
            <person name="Bakenova O."/>
            <person name="Ogata M."/>
            <person name="Argunhan B."/>
            <person name="Aoki R."/>
            <person name="Kajiwara S."/>
            <person name="Itoh T."/>
            <person name="Iwasaki H."/>
        </authorList>
    </citation>
    <scope>NUCLEOTIDE SEQUENCE</scope>
    <source>
        <strain evidence="18">N6</strain>
    </source>
</reference>
<keyword evidence="3" id="KW-0479">Metal-binding</keyword>
<dbReference type="Pfam" id="PF08797">
    <property type="entry name" value="HIRAN"/>
    <property type="match status" value="1"/>
</dbReference>
<dbReference type="GO" id="GO:0008094">
    <property type="term" value="F:ATP-dependent activity, acting on DNA"/>
    <property type="evidence" value="ECO:0007669"/>
    <property type="project" value="TreeGrafter"/>
</dbReference>
<sequence>MSRDSDRTPSPASSAKPQKALFLVDTSDEDDVKRTGQKRKRSSQKISQQPSSRVKTETVAAGDADVVMLASPDVKDAKAASRAEKTRAKPTFERGLLGSCVCSAWSLTKGKGYCNPGSTIVIERAKTKEEREAERLAKSAAKGKGKSSAPTVIKNGKVVKQSTLSLGSKPRPVVTSTKPATSSANNPNDTIIRFSNTRGFEIGRLPTALARHLAPLLAANLIHLSGTIIDCPTPLTVGCDITLEVFVYLTRDAFRTQESREDAESEKAVWGKEGETVFQRELRMRKESLIKLFERVGLKPIRWSALTKSQSAAAKAVGTKNALKVKSPLSKSGSPEVIEFEDSSDDEKRSTSKARDKEKAINGDQSNGNTKLRVDKGKSKQVNANPRMKREAASNGDALDDDDVDSGAEEEVLDEKQLHDLENIFNRANQADGLLAEVEPPETFLYTLRPYQKQALGWMTALENGDANLREKSMHPLWEEYKFKKEAGSGSILDDGESDAMSFYFNPYDGDLSLDFPKANSRVCGGILADSMGMGKTCMMASLLHTNRLADKPLSEETARDSASETDDASRPPKFRQLTLNRQWQPTTAATTKALPARRHATLVVCPVSLAKQWAQELDRMSAKGTLRSVLWYGNERPDLGALLDTMDEEARTDVIITTYGTLQSEHAKWLNRQGVRSQLKSLFDIPWLRVVLDEAHTIKNRMARASKACYELDSQRRWALTGTPIVNRLDDLYSLLHFLRLEPWGQYGFFRSFVTVPFMAQDPKAIDVVQFILEQCLLRREKNMKDKDGKPIVDLPLKTVTVETLEFSRAERKIYDAIYDRSRRKFIQLDQEGTMKNSYISILAMLMRLRQAVDHPLLVMNKASSGENGKKDDILDMMTQDDKMNIRDMIARYARGKDVDDAESDSPTEKTEFETLASSQSVPECVICGYEVDGEVILPCYHTACRDCIVTFIEKAEDKGKVPACPACGKAPILINQLREKGQSRNAFYKSQPALKKVDFQSSTKLKALIKRLKAIEEQDPHYKALVFSQFTSMLSLIEPVLTDNGISWLRFDGAMDQRARAAVVDEFSKPRKTPQIMLISLKAGGVGLNLTMANHVFLMDCWWNSSTEDQAVDRVHRLGQNKPVFVTRFVIRDTIEKRILKIQKHKTALVDASLAGTEQSKSGGSIADLKAIFGLNEVDPDEEEEVVGEKVWTG</sequence>
<keyword evidence="9" id="KW-0862">Zinc</keyword>
<dbReference type="CDD" id="cd18793">
    <property type="entry name" value="SF2_C_SNF"/>
    <property type="match status" value="1"/>
</dbReference>
<dbReference type="SUPFAM" id="SSF57850">
    <property type="entry name" value="RING/U-box"/>
    <property type="match status" value="1"/>
</dbReference>
<dbReference type="Proteomes" id="UP000620104">
    <property type="component" value="Unassembled WGS sequence"/>
</dbReference>
<dbReference type="SMART" id="SM00184">
    <property type="entry name" value="RING"/>
    <property type="match status" value="1"/>
</dbReference>
<keyword evidence="10" id="KW-0067">ATP-binding</keyword>
<protein>
    <recommendedName>
        <fullName evidence="20">DNA repair protein RAD5</fullName>
    </recommendedName>
</protein>
<evidence type="ECO:0000256" key="8">
    <source>
        <dbReference type="ARBA" id="ARBA00022806"/>
    </source>
</evidence>
<dbReference type="PANTHER" id="PTHR45626:SF22">
    <property type="entry name" value="DNA REPAIR PROTEIN RAD5"/>
    <property type="match status" value="1"/>
</dbReference>
<dbReference type="GO" id="GO:0006281">
    <property type="term" value="P:DNA repair"/>
    <property type="evidence" value="ECO:0007669"/>
    <property type="project" value="UniProtKB-KW"/>
</dbReference>
<dbReference type="Gene3D" id="3.30.40.10">
    <property type="entry name" value="Zinc/RING finger domain, C3HC4 (zinc finger)"/>
    <property type="match status" value="1"/>
</dbReference>
<dbReference type="InterPro" id="IPR014001">
    <property type="entry name" value="Helicase_ATP-bd"/>
</dbReference>
<dbReference type="PROSITE" id="PS51194">
    <property type="entry name" value="HELICASE_CTER"/>
    <property type="match status" value="1"/>
</dbReference>
<feature type="domain" description="Helicase C-terminal" evidence="17">
    <location>
        <begin position="1009"/>
        <end position="1164"/>
    </location>
</feature>
<evidence type="ECO:0000256" key="14">
    <source>
        <dbReference type="SAM" id="MobiDB-lite"/>
    </source>
</evidence>
<dbReference type="SMART" id="SM00910">
    <property type="entry name" value="HIRAN"/>
    <property type="match status" value="1"/>
</dbReference>
<comment type="similarity">
    <text evidence="2">Belongs to the SNF2/RAD54 helicase family.</text>
</comment>
<dbReference type="AlphaFoldDB" id="A0A8H3TVE1"/>
<evidence type="ECO:0000256" key="6">
    <source>
        <dbReference type="ARBA" id="ARBA00022771"/>
    </source>
</evidence>
<evidence type="ECO:0000256" key="12">
    <source>
        <dbReference type="ARBA" id="ARBA00023242"/>
    </source>
</evidence>
<dbReference type="InterPro" id="IPR038718">
    <property type="entry name" value="SNF2-like_sf"/>
</dbReference>
<dbReference type="InterPro" id="IPR014905">
    <property type="entry name" value="HIRAN"/>
</dbReference>
<evidence type="ECO:0008006" key="20">
    <source>
        <dbReference type="Google" id="ProtNLM"/>
    </source>
</evidence>
<evidence type="ECO:0000313" key="18">
    <source>
        <dbReference type="EMBL" id="GHJ87950.1"/>
    </source>
</evidence>
<keyword evidence="7" id="KW-0378">Hydrolase</keyword>
<feature type="compositionally biased region" description="Basic and acidic residues" evidence="14">
    <location>
        <begin position="551"/>
        <end position="571"/>
    </location>
</feature>